<dbReference type="GO" id="GO:0016773">
    <property type="term" value="F:phosphotransferase activity, alcohol group as acceptor"/>
    <property type="evidence" value="ECO:0007669"/>
    <property type="project" value="InterPro"/>
</dbReference>
<evidence type="ECO:0000313" key="2">
    <source>
        <dbReference type="Proteomes" id="UP000451860"/>
    </source>
</evidence>
<dbReference type="EMBL" id="WHJE01000256">
    <property type="protein sequence ID" value="KAE8762134.1"/>
    <property type="molecule type" value="Genomic_DNA"/>
</dbReference>
<dbReference type="InterPro" id="IPR006748">
    <property type="entry name" value="NH2Glyco/OHUrea_AB-resist_kin"/>
</dbReference>
<dbReference type="AlphaFoldDB" id="A0A7J5UJ05"/>
<proteinExistence type="predicted"/>
<dbReference type="Pfam" id="PF04655">
    <property type="entry name" value="APH_6_hur"/>
    <property type="match status" value="1"/>
</dbReference>
<organism evidence="1 2">
    <name type="scientific">Georgenia thermotolerans</name>
    <dbReference type="NCBI Taxonomy" id="527326"/>
    <lineage>
        <taxon>Bacteria</taxon>
        <taxon>Bacillati</taxon>
        <taxon>Actinomycetota</taxon>
        <taxon>Actinomycetes</taxon>
        <taxon>Micrococcales</taxon>
        <taxon>Bogoriellaceae</taxon>
        <taxon>Georgenia</taxon>
    </lineage>
</organism>
<comment type="caution">
    <text evidence="1">The sequence shown here is derived from an EMBL/GenBank/DDBJ whole genome shotgun (WGS) entry which is preliminary data.</text>
</comment>
<accession>A0A7J5UJ05</accession>
<sequence>MTAAPDAVPVPAALRGGSGATRDGAAWLTRLPDLVDRARTRWGLRLEAPFPAGTTAWTAPARTADGTDAVVKIVCPHPEAAAEAAGLRAWAGRGAVDLLDHDAATWTLLLRRARPGHGLAADRALAE</sequence>
<dbReference type="Proteomes" id="UP000451860">
    <property type="component" value="Unassembled WGS sequence"/>
</dbReference>
<name>A0A7J5UJ05_9MICO</name>
<keyword evidence="1" id="KW-0808">Transferase</keyword>
<reference evidence="1 2" key="1">
    <citation type="submission" date="2019-10" db="EMBL/GenBank/DDBJ databases">
        <title>Georgenia wutianyii sp. nov. and Georgenia yuyongxinii sp. nov. isolated from plateau pika (Ochotona curzoniae) in the Qinghai-Tibet plateau of China.</title>
        <authorList>
            <person name="Tian Z."/>
        </authorList>
    </citation>
    <scope>NUCLEOTIDE SEQUENCE [LARGE SCALE GENOMIC DNA]</scope>
    <source>
        <strain evidence="1 2">DSM 21501</strain>
    </source>
</reference>
<evidence type="ECO:0000313" key="1">
    <source>
        <dbReference type="EMBL" id="KAE8762134.1"/>
    </source>
</evidence>
<gene>
    <name evidence="1" type="ORF">GB883_20950</name>
</gene>
<protein>
    <submittedName>
        <fullName evidence="1">Hydroxyurea phosphotransferase</fullName>
    </submittedName>
</protein>
<feature type="non-terminal residue" evidence="1">
    <location>
        <position position="127"/>
    </location>
</feature>
<dbReference type="RefSeq" id="WP_249043268.1">
    <property type="nucleotide sequence ID" value="NZ_WHJE01000256.1"/>
</dbReference>
<keyword evidence="2" id="KW-1185">Reference proteome</keyword>
<dbReference type="GO" id="GO:0019748">
    <property type="term" value="P:secondary metabolic process"/>
    <property type="evidence" value="ECO:0007669"/>
    <property type="project" value="InterPro"/>
</dbReference>